<gene>
    <name evidence="2" type="ORF">HNQ61_001919</name>
</gene>
<comment type="caution">
    <text evidence="2">The sequence shown here is derived from an EMBL/GenBank/DDBJ whole genome shotgun (WGS) entry which is preliminary data.</text>
</comment>
<feature type="region of interest" description="Disordered" evidence="1">
    <location>
        <begin position="495"/>
        <end position="516"/>
    </location>
</feature>
<name>A0A841GSN3_9BACT</name>
<accession>A0A841GSN3</accession>
<evidence type="ECO:0000313" key="3">
    <source>
        <dbReference type="Proteomes" id="UP000582837"/>
    </source>
</evidence>
<evidence type="ECO:0000256" key="1">
    <source>
        <dbReference type="SAM" id="MobiDB-lite"/>
    </source>
</evidence>
<keyword evidence="3" id="KW-1185">Reference proteome</keyword>
<dbReference type="EMBL" id="JACHIA010000004">
    <property type="protein sequence ID" value="MBB6070300.1"/>
    <property type="molecule type" value="Genomic_DNA"/>
</dbReference>
<dbReference type="Proteomes" id="UP000582837">
    <property type="component" value="Unassembled WGS sequence"/>
</dbReference>
<proteinExistence type="predicted"/>
<reference evidence="2 3" key="1">
    <citation type="submission" date="2020-08" db="EMBL/GenBank/DDBJ databases">
        <title>Genomic Encyclopedia of Type Strains, Phase IV (KMG-IV): sequencing the most valuable type-strain genomes for metagenomic binning, comparative biology and taxonomic classification.</title>
        <authorList>
            <person name="Goeker M."/>
        </authorList>
    </citation>
    <scope>NUCLEOTIDE SEQUENCE [LARGE SCALE GENOMIC DNA]</scope>
    <source>
        <strain evidence="2 3">DSM 29007</strain>
    </source>
</reference>
<dbReference type="RefSeq" id="WP_170035694.1">
    <property type="nucleotide sequence ID" value="NZ_JABDTL010000001.1"/>
</dbReference>
<organism evidence="2 3">
    <name type="scientific">Longimicrobium terrae</name>
    <dbReference type="NCBI Taxonomy" id="1639882"/>
    <lineage>
        <taxon>Bacteria</taxon>
        <taxon>Pseudomonadati</taxon>
        <taxon>Gemmatimonadota</taxon>
        <taxon>Longimicrobiia</taxon>
        <taxon>Longimicrobiales</taxon>
        <taxon>Longimicrobiaceae</taxon>
        <taxon>Longimicrobium</taxon>
    </lineage>
</organism>
<evidence type="ECO:0000313" key="2">
    <source>
        <dbReference type="EMBL" id="MBB6070300.1"/>
    </source>
</evidence>
<protein>
    <submittedName>
        <fullName evidence="2">Uncharacterized protein</fullName>
    </submittedName>
</protein>
<dbReference type="AlphaFoldDB" id="A0A841GSN3"/>
<sequence>MSQVSPPATRRAAAQSDRAARLAALERAAARYGFEPVPNELPFTPEREDADAPLRRHMAHLRLDGTVLDPRYPPRPRLTETEALDGVPLVVTSLDRYPPFLRCIVCAGAKGETYMICAGCYTTQIRVAEHVLLQILPNIDEAALGKVKALEHGQFVRATRGAPRLEPKRRGQLDPGAEAARRAARLTASRAIRAARIEMLRAAAEEPGITPWTARRRAAELRACEAAEPWNAGEWERGLAALSLDDAWLGLLGLEAPAHEREAPDDEYPVEWLDDDWMSAPDRVAFVEDATGPLIARTNTAAGGPEHAAALQRNELFRQYQFALREAEQAEGRPSPNDYLDWLVRSLKECGGIPVRTRARMPGDWDDEECGRWDRWIDGILSGGQAAPPEGLDPLDVLRAAAWARASTTAEDGEVTPVVLPRLDTGLPSGRLRWSRFISEEIEAEFQPWGRWAEIPEEDGSVVRVWTGEAEGVGRRLRPGVVRSVLVRRLKEWTGKAGTPPTRPTGGGIRQRGTRAAWERDIRAERRRRRFERMAIRTLGVDPFRMQGGLTQPV</sequence>